<dbReference type="PANTHER" id="PTHR11748">
    <property type="entry name" value="D-LACTATE DEHYDROGENASE"/>
    <property type="match status" value="1"/>
</dbReference>
<dbReference type="Pfam" id="PF02913">
    <property type="entry name" value="FAD-oxidase_C"/>
    <property type="match status" value="1"/>
</dbReference>
<protein>
    <submittedName>
        <fullName evidence="11">Putative FAD-linked oxidoreductase</fullName>
        <ecNumber evidence="11">1.-.-.-</ecNumber>
    </submittedName>
</protein>
<evidence type="ECO:0000256" key="1">
    <source>
        <dbReference type="ARBA" id="ARBA00001974"/>
    </source>
</evidence>
<evidence type="ECO:0000313" key="12">
    <source>
        <dbReference type="Proteomes" id="UP000419743"/>
    </source>
</evidence>
<dbReference type="Pfam" id="PF01565">
    <property type="entry name" value="FAD_binding_4"/>
    <property type="match status" value="1"/>
</dbReference>
<dbReference type="AlphaFoldDB" id="A0A7M4DHP7"/>
<dbReference type="PROSITE" id="PS00198">
    <property type="entry name" value="4FE4S_FER_1"/>
    <property type="match status" value="1"/>
</dbReference>
<accession>A0A7M4DHP7</accession>
<feature type="domain" description="4Fe-4S ferredoxin-type" evidence="9">
    <location>
        <begin position="596"/>
        <end position="629"/>
    </location>
</feature>
<feature type="domain" description="FAD-binding PCMH-type" evidence="10">
    <location>
        <begin position="43"/>
        <end position="259"/>
    </location>
</feature>
<evidence type="ECO:0000256" key="6">
    <source>
        <dbReference type="ARBA" id="ARBA00023004"/>
    </source>
</evidence>
<dbReference type="GO" id="GO:0071949">
    <property type="term" value="F:FAD binding"/>
    <property type="evidence" value="ECO:0007669"/>
    <property type="project" value="InterPro"/>
</dbReference>
<dbReference type="EMBL" id="CACRYJ010000022">
    <property type="protein sequence ID" value="VZO36440.1"/>
    <property type="molecule type" value="Genomic_DNA"/>
</dbReference>
<dbReference type="GO" id="GO:0046872">
    <property type="term" value="F:metal ion binding"/>
    <property type="evidence" value="ECO:0007669"/>
    <property type="project" value="UniProtKB-KW"/>
</dbReference>
<dbReference type="InterPro" id="IPR004017">
    <property type="entry name" value="Cys_rich_dom"/>
</dbReference>
<dbReference type="RefSeq" id="WP_231955139.1">
    <property type="nucleotide sequence ID" value="NZ_CACRYJ010000022.1"/>
</dbReference>
<evidence type="ECO:0000313" key="11">
    <source>
        <dbReference type="EMBL" id="VZO36440.1"/>
    </source>
</evidence>
<dbReference type="Proteomes" id="UP000419743">
    <property type="component" value="Unassembled WGS sequence"/>
</dbReference>
<keyword evidence="7" id="KW-0411">Iron-sulfur</keyword>
<evidence type="ECO:0000256" key="5">
    <source>
        <dbReference type="ARBA" id="ARBA00023002"/>
    </source>
</evidence>
<dbReference type="Gene3D" id="3.30.70.2740">
    <property type="match status" value="1"/>
</dbReference>
<dbReference type="PROSITE" id="PS51379">
    <property type="entry name" value="4FE4S_FER_2"/>
    <property type="match status" value="1"/>
</dbReference>
<dbReference type="SUPFAM" id="SSF56176">
    <property type="entry name" value="FAD-binding/transporter-associated domain-like"/>
    <property type="match status" value="1"/>
</dbReference>
<dbReference type="PROSITE" id="PS51387">
    <property type="entry name" value="FAD_PCMH"/>
    <property type="match status" value="1"/>
</dbReference>
<dbReference type="GO" id="GO:0008720">
    <property type="term" value="F:D-lactate dehydrogenase (NAD+) activity"/>
    <property type="evidence" value="ECO:0007669"/>
    <property type="project" value="TreeGrafter"/>
</dbReference>
<dbReference type="GO" id="GO:0051536">
    <property type="term" value="F:iron-sulfur cluster binding"/>
    <property type="evidence" value="ECO:0007669"/>
    <property type="project" value="UniProtKB-KW"/>
</dbReference>
<keyword evidence="4" id="KW-0274">FAD</keyword>
<dbReference type="InterPro" id="IPR016171">
    <property type="entry name" value="Vanillyl_alc_oxidase_C-sub2"/>
</dbReference>
<dbReference type="EC" id="1.-.-.-" evidence="11"/>
<evidence type="ECO:0000259" key="9">
    <source>
        <dbReference type="PROSITE" id="PS51379"/>
    </source>
</evidence>
<comment type="cofactor">
    <cofactor evidence="1">
        <name>FAD</name>
        <dbReference type="ChEBI" id="CHEBI:57692"/>
    </cofactor>
</comment>
<dbReference type="InterPro" id="IPR016164">
    <property type="entry name" value="FAD-linked_Oxase-like_C"/>
</dbReference>
<keyword evidence="3" id="KW-0479">Metal-binding</keyword>
<evidence type="ECO:0000256" key="4">
    <source>
        <dbReference type="ARBA" id="ARBA00022827"/>
    </source>
</evidence>
<gene>
    <name evidence="11" type="ORF">HALOF300_01646</name>
</gene>
<evidence type="ECO:0000256" key="7">
    <source>
        <dbReference type="ARBA" id="ARBA00023014"/>
    </source>
</evidence>
<reference evidence="11 12" key="1">
    <citation type="submission" date="2019-11" db="EMBL/GenBank/DDBJ databases">
        <authorList>
            <person name="Criscuolo A."/>
        </authorList>
    </citation>
    <scope>NUCLEOTIDE SEQUENCE [LARGE SCALE GENOMIC DNA]</scope>
    <source>
        <strain evidence="11">CIP111667</strain>
    </source>
</reference>
<dbReference type="InterPro" id="IPR017900">
    <property type="entry name" value="4Fe4S_Fe_S_CS"/>
</dbReference>
<evidence type="ECO:0000256" key="8">
    <source>
        <dbReference type="SAM" id="MobiDB-lite"/>
    </source>
</evidence>
<dbReference type="SUPFAM" id="SSF55103">
    <property type="entry name" value="FAD-linked oxidases, C-terminal domain"/>
    <property type="match status" value="1"/>
</dbReference>
<dbReference type="SUPFAM" id="SSF46548">
    <property type="entry name" value="alpha-helical ferredoxin"/>
    <property type="match status" value="1"/>
</dbReference>
<evidence type="ECO:0000256" key="3">
    <source>
        <dbReference type="ARBA" id="ARBA00022723"/>
    </source>
</evidence>
<dbReference type="InterPro" id="IPR017896">
    <property type="entry name" value="4Fe4S_Fe-S-bd"/>
</dbReference>
<dbReference type="Pfam" id="PF02754">
    <property type="entry name" value="CCG"/>
    <property type="match status" value="1"/>
</dbReference>
<dbReference type="InterPro" id="IPR006094">
    <property type="entry name" value="Oxid_FAD_bind_N"/>
</dbReference>
<organism evidence="11 12">
    <name type="scientific">Occultella aeris</name>
    <dbReference type="NCBI Taxonomy" id="2761496"/>
    <lineage>
        <taxon>Bacteria</taxon>
        <taxon>Bacillati</taxon>
        <taxon>Actinomycetota</taxon>
        <taxon>Actinomycetes</taxon>
        <taxon>Micrococcales</taxon>
        <taxon>Ruaniaceae</taxon>
        <taxon>Occultella</taxon>
    </lineage>
</organism>
<dbReference type="InterPro" id="IPR036318">
    <property type="entry name" value="FAD-bd_PCMH-like_sf"/>
</dbReference>
<dbReference type="GO" id="GO:1903457">
    <property type="term" value="P:lactate catabolic process"/>
    <property type="evidence" value="ECO:0007669"/>
    <property type="project" value="TreeGrafter"/>
</dbReference>
<feature type="compositionally biased region" description="Low complexity" evidence="8">
    <location>
        <begin position="715"/>
        <end position="742"/>
    </location>
</feature>
<dbReference type="GO" id="GO:0004458">
    <property type="term" value="F:D-lactate dehydrogenase (cytochrome) activity"/>
    <property type="evidence" value="ECO:0007669"/>
    <property type="project" value="TreeGrafter"/>
</dbReference>
<dbReference type="InterPro" id="IPR016169">
    <property type="entry name" value="FAD-bd_PCMH_sub2"/>
</dbReference>
<proteinExistence type="predicted"/>
<feature type="region of interest" description="Disordered" evidence="8">
    <location>
        <begin position="715"/>
        <end position="751"/>
    </location>
</feature>
<keyword evidence="12" id="KW-1185">Reference proteome</keyword>
<dbReference type="Gene3D" id="1.10.45.10">
    <property type="entry name" value="Vanillyl-alcohol Oxidase, Chain A, domain 4"/>
    <property type="match status" value="1"/>
</dbReference>
<comment type="caution">
    <text evidence="11">The sequence shown here is derived from an EMBL/GenBank/DDBJ whole genome shotgun (WGS) entry which is preliminary data.</text>
</comment>
<evidence type="ECO:0000256" key="2">
    <source>
        <dbReference type="ARBA" id="ARBA00022630"/>
    </source>
</evidence>
<evidence type="ECO:0000259" key="10">
    <source>
        <dbReference type="PROSITE" id="PS51387"/>
    </source>
</evidence>
<sequence length="992" mass="104156">MSTNPPVAPELADLVAALDRAITGEVDASARRRSEYATDASNYRVPPQVVVFPRSTEDVLAILATARAHKSPVTSRGGGTSVAGNAVGPGIVIDFSRHLNKILEIDPVARTARVQPGVVMSDLQAAAKPHGLRFGPDPSTQARATLAGMIGNNACGPHAVAYGRTVDNTIALDVVDGTGRRYTTSTGAGALDEIPGLADLVRSRLALIRTEFGRFGRQVSGYSLEHLLPEHGTDLAKFLVGTEGTLVTILEATVKLVPIPSSPVLVALGYPDMPAAADAVPAMLAHAPLAIEGLDAKLVDVVRAHKGSDSVPELPPGAGWLLVEVGGETPEAALTSAQAIVADSGTDAARIMPPGPDATAMWQIRADGAGLAGRTATGAQAWPGWEDAAVPPERLGTYLREFEALMDSYGVSGLPYGHFGDGCIHVRVDFPMTDEAGTAQFRAFMLDAARLVASHGGSLSGEHGDGRARGELLPLMYSAEAIAAFEAVKALFDPEDLLNPGVVVRPRAVDDDLRRPHARPLPMLSGSGYSFAHDDGDFTTAVHRCVGVGKCRADLTDAGSFMCPSYLATRDEKDSTRGRARVLQEMANGTLVNGWDAPEVHDSLDLCLSCKACSSDCPAGVDMAQYKSEVLHRSYRGKVRPISHYALGWLPRWARLITSVPGVSALVNAVLGVRPIAKLVLAGGGMDTRRRMVTFADQPFSRWWRKRARDLPRAAAGGAGATRAAPGAARDTAASTTRATAAPGQAPPSGIASGSTEVLLWADSFSEHLDTTGARAMVEVLEQAGYTVRMPEASACCGLTWISTGQLDGARARLRQTMDVLGPYAEAGIPIVGIEPSCTAVLRSDLPDLFPDDPRATALAKGTYTLAELLTAPAPLGPADWAPPELSGLQVIAQPHCHQHAVMGYDADLEVLRRAGAQVSTLGTCCGLAGNFGMEKGHYDVSVAVAEQALLPALREAPEGAVYLADGYSCRTQAQQLAGVTGMQLAQLLRRP</sequence>
<dbReference type="Gene3D" id="3.30.465.10">
    <property type="match status" value="1"/>
</dbReference>
<keyword evidence="5 11" id="KW-0560">Oxidoreductase</keyword>
<name>A0A7M4DHP7_9MICO</name>
<dbReference type="InterPro" id="IPR016166">
    <property type="entry name" value="FAD-bd_PCMH"/>
</dbReference>
<keyword evidence="6" id="KW-0408">Iron</keyword>
<dbReference type="PANTHER" id="PTHR11748:SF119">
    <property type="entry name" value="D-2-HYDROXYGLUTARATE DEHYDROGENASE"/>
    <property type="match status" value="1"/>
</dbReference>
<dbReference type="Pfam" id="PF13183">
    <property type="entry name" value="Fer4_8"/>
    <property type="match status" value="1"/>
</dbReference>
<dbReference type="InterPro" id="IPR004113">
    <property type="entry name" value="FAD-bd_oxidored_4_C"/>
</dbReference>
<keyword evidence="2" id="KW-0285">Flavoprotein</keyword>